<proteinExistence type="predicted"/>
<dbReference type="Proteomes" id="UP000288052">
    <property type="component" value="Unassembled WGS sequence"/>
</dbReference>
<keyword evidence="2" id="KW-1185">Reference proteome</keyword>
<reference evidence="1 2" key="1">
    <citation type="submission" date="2018-09" db="EMBL/GenBank/DDBJ databases">
        <title>Characterization of the phylogenetic diversity of five novel species belonging to the genus Bifidobacterium.</title>
        <authorList>
            <person name="Lugli G.A."/>
            <person name="Duranti S."/>
            <person name="Milani C."/>
        </authorList>
    </citation>
    <scope>NUCLEOTIDE SEQUENCE [LARGE SCALE GENOMIC DNA]</scope>
    <source>
        <strain evidence="1 2">2020B</strain>
    </source>
</reference>
<dbReference type="AlphaFoldDB" id="A0A430F4B4"/>
<name>A0A430F4B4_9BIFI</name>
<evidence type="ECO:0000313" key="1">
    <source>
        <dbReference type="EMBL" id="RSX44648.1"/>
    </source>
</evidence>
<comment type="caution">
    <text evidence="1">The sequence shown here is derived from an EMBL/GenBank/DDBJ whole genome shotgun (WGS) entry which is preliminary data.</text>
</comment>
<gene>
    <name evidence="1" type="ORF">D2E22_1934</name>
</gene>
<protein>
    <recommendedName>
        <fullName evidence="3">XRE family transcriptional regulator</fullName>
    </recommendedName>
</protein>
<organism evidence="1 2">
    <name type="scientific">Bifidobacterium castoris</name>
    <dbReference type="NCBI Taxonomy" id="2306972"/>
    <lineage>
        <taxon>Bacteria</taxon>
        <taxon>Bacillati</taxon>
        <taxon>Actinomycetota</taxon>
        <taxon>Actinomycetes</taxon>
        <taxon>Bifidobacteriales</taxon>
        <taxon>Bifidobacteriaceae</taxon>
        <taxon>Bifidobacterium</taxon>
    </lineage>
</organism>
<evidence type="ECO:0008006" key="3">
    <source>
        <dbReference type="Google" id="ProtNLM"/>
    </source>
</evidence>
<accession>A0A430F4B4</accession>
<sequence length="86" mass="9735">MTDMDSLISTAIRTTAARDNRTMRSICKGINFRPTKFYDRLSGRSSWNTHEIDAVAKELGLVDGWELMDLAKEEAEIASRRNAEKA</sequence>
<dbReference type="EMBL" id="QXGI01000012">
    <property type="protein sequence ID" value="RSX44648.1"/>
    <property type="molecule type" value="Genomic_DNA"/>
</dbReference>
<evidence type="ECO:0000313" key="2">
    <source>
        <dbReference type="Proteomes" id="UP000288052"/>
    </source>
</evidence>
<dbReference type="RefSeq" id="WP_126032896.1">
    <property type="nucleotide sequence ID" value="NZ_QXGI01000012.1"/>
</dbReference>